<dbReference type="UniPathway" id="UPA00344"/>
<name>A0A8H7UHU4_MORIS</name>
<keyword evidence="15" id="KW-0812">Transmembrane</keyword>
<keyword evidence="15" id="KW-0472">Membrane</keyword>
<keyword evidence="18" id="KW-1185">Reference proteome</keyword>
<dbReference type="GO" id="GO:0005524">
    <property type="term" value="F:ATP binding"/>
    <property type="evidence" value="ECO:0007669"/>
    <property type="project" value="UniProtKB-UniRule"/>
</dbReference>
<evidence type="ECO:0000256" key="3">
    <source>
        <dbReference type="ARBA" id="ARBA00007589"/>
    </source>
</evidence>
<dbReference type="EMBL" id="JAEPQZ010000001">
    <property type="protein sequence ID" value="KAG2186411.1"/>
    <property type="molecule type" value="Genomic_DNA"/>
</dbReference>
<dbReference type="InterPro" id="IPR036425">
    <property type="entry name" value="MoaB/Mog-like_dom_sf"/>
</dbReference>
<evidence type="ECO:0000256" key="9">
    <source>
        <dbReference type="ARBA" id="ARBA00022840"/>
    </source>
</evidence>
<evidence type="ECO:0000256" key="6">
    <source>
        <dbReference type="ARBA" id="ARBA00022679"/>
    </source>
</evidence>
<gene>
    <name evidence="17" type="ORF">INT43_002849</name>
</gene>
<evidence type="ECO:0000259" key="16">
    <source>
        <dbReference type="SMART" id="SM00852"/>
    </source>
</evidence>
<keyword evidence="9" id="KW-0067">ATP-binding</keyword>
<dbReference type="GO" id="GO:0006777">
    <property type="term" value="P:Mo-molybdopterin cofactor biosynthetic process"/>
    <property type="evidence" value="ECO:0007669"/>
    <property type="project" value="UniProtKB-UniRule"/>
</dbReference>
<comment type="similarity">
    <text evidence="4">In the C-terminal section; belongs to the MoeA family.</text>
</comment>
<dbReference type="NCBIfam" id="TIGR00177">
    <property type="entry name" value="molyb_syn"/>
    <property type="match status" value="2"/>
</dbReference>
<evidence type="ECO:0000256" key="2">
    <source>
        <dbReference type="ARBA" id="ARBA00005046"/>
    </source>
</evidence>
<organism evidence="17 18">
    <name type="scientific">Mortierella isabellina</name>
    <name type="common">Filamentous fungus</name>
    <name type="synonym">Umbelopsis isabellina</name>
    <dbReference type="NCBI Taxonomy" id="91625"/>
    <lineage>
        <taxon>Eukaryota</taxon>
        <taxon>Fungi</taxon>
        <taxon>Fungi incertae sedis</taxon>
        <taxon>Mucoromycota</taxon>
        <taxon>Mucoromycotina</taxon>
        <taxon>Umbelopsidomycetes</taxon>
        <taxon>Umbelopsidales</taxon>
        <taxon>Umbelopsidaceae</taxon>
        <taxon>Umbelopsis</taxon>
    </lineage>
</organism>
<comment type="catalytic activity">
    <reaction evidence="13">
        <text>adenylyl-molybdopterin + molybdate = Mo-molybdopterin + AMP + H(+)</text>
        <dbReference type="Rhea" id="RHEA:35047"/>
        <dbReference type="ChEBI" id="CHEBI:15378"/>
        <dbReference type="ChEBI" id="CHEBI:36264"/>
        <dbReference type="ChEBI" id="CHEBI:62727"/>
        <dbReference type="ChEBI" id="CHEBI:71302"/>
        <dbReference type="ChEBI" id="CHEBI:456215"/>
    </reaction>
</comment>
<feature type="compositionally biased region" description="Basic residues" evidence="14">
    <location>
        <begin position="224"/>
        <end position="241"/>
    </location>
</feature>
<comment type="cofactor">
    <cofactor evidence="1 13">
        <name>Mg(2+)</name>
        <dbReference type="ChEBI" id="CHEBI:18420"/>
    </cofactor>
</comment>
<dbReference type="GO" id="GO:0046872">
    <property type="term" value="F:metal ion binding"/>
    <property type="evidence" value="ECO:0007669"/>
    <property type="project" value="UniProtKB-UniRule"/>
</dbReference>
<dbReference type="InterPro" id="IPR001453">
    <property type="entry name" value="MoaB/Mog_dom"/>
</dbReference>
<evidence type="ECO:0000256" key="8">
    <source>
        <dbReference type="ARBA" id="ARBA00022741"/>
    </source>
</evidence>
<sequence>TTFGSCGVRRDLVCKFLSLNGQSRVSISNNLNLWNSLSAINVGILTISDTSSKDPKNDSSGPILRDILTKAGWNVVATAISSDDSKEISKAIIRWTDIEELDVIVTTGGTGFGVRDHTPEVVKSLIEKEAPGITQLLLSTSLKYTPFAALSRPICGVRGKSIILTLPGSPKACKENIECVVDILPHAVELTKGGTGSKLHKKMQNEPEGMASDHQHQSHDQQSHHHHGHHHHHHRKPHTCVHKSDEMTDKTTSGNLSQPLDAPVKCMDISVTRRARQSPYPMLSVKEGTKLIEEHTKVLPTEVRKVDESVIGYVIAEKVTAQEPVPGYRASIMDGYAVKAEDGPGSYPVVTSSTAGKSEGITLQRGQIARITTGGMLPDGADAVVMVEDTELVETSEDGKQEKMVKIHAKVQVGENIREIGSDTPIGYTIAQSGDLISPVGGEIGVLSSVGVKQLSVFRKPRVGVLSTGNEVVDHTDTSKLQTGQIRDSNRPTLLAAVKAAGYEAVDLGIVGDQPEELERRLKTSLDKVDVLITTGGVSMGELDLLKPMLEHKLGGIIHFGRVKMKPGKPTTFATVNSKLVFALPGNPVSATVTFYLFVLPALRKMSGMKHYKLPIMQVQLSHSINLDARPEYHRAVVKVKPGESYFTATSTGVQQSSRMLSMVGANSLLILPERTCEQQHLSTGDFLDAIIIGDATL</sequence>
<evidence type="ECO:0000256" key="4">
    <source>
        <dbReference type="ARBA" id="ARBA00008339"/>
    </source>
</evidence>
<dbReference type="FunFam" id="2.40.340.10:FF:000007">
    <property type="entry name" value="Molybdopterin molybdenumtransferase"/>
    <property type="match status" value="1"/>
</dbReference>
<feature type="non-terminal residue" evidence="17">
    <location>
        <position position="698"/>
    </location>
</feature>
<dbReference type="FunFam" id="3.40.980.10:FF:000011">
    <property type="entry name" value="Molybdopterin molybdenumtransferase"/>
    <property type="match status" value="1"/>
</dbReference>
<dbReference type="SUPFAM" id="SSF53218">
    <property type="entry name" value="Molybdenum cofactor biosynthesis proteins"/>
    <property type="match status" value="2"/>
</dbReference>
<evidence type="ECO:0000313" key="18">
    <source>
        <dbReference type="Proteomes" id="UP000654370"/>
    </source>
</evidence>
<keyword evidence="8" id="KW-0547">Nucleotide-binding</keyword>
<reference evidence="17" key="1">
    <citation type="submission" date="2020-12" db="EMBL/GenBank/DDBJ databases">
        <title>Metabolic potential, ecology and presence of endohyphal bacteria is reflected in genomic diversity of Mucoromycotina.</title>
        <authorList>
            <person name="Muszewska A."/>
            <person name="Okrasinska A."/>
            <person name="Steczkiewicz K."/>
            <person name="Drgas O."/>
            <person name="Orlowska M."/>
            <person name="Perlinska-Lenart U."/>
            <person name="Aleksandrzak-Piekarczyk T."/>
            <person name="Szatraj K."/>
            <person name="Zielenkiewicz U."/>
            <person name="Pilsyk S."/>
            <person name="Malc E."/>
            <person name="Mieczkowski P."/>
            <person name="Kruszewska J.S."/>
            <person name="Biernat P."/>
            <person name="Pawlowska J."/>
        </authorList>
    </citation>
    <scope>NUCLEOTIDE SEQUENCE</scope>
    <source>
        <strain evidence="17">WA0000067209</strain>
    </source>
</reference>
<dbReference type="Gene3D" id="2.40.340.10">
    <property type="entry name" value="MoeA, C-terminal, domain IV"/>
    <property type="match status" value="1"/>
</dbReference>
<feature type="transmembrane region" description="Helical" evidence="15">
    <location>
        <begin position="580"/>
        <end position="603"/>
    </location>
</feature>
<dbReference type="GO" id="GO:0061598">
    <property type="term" value="F:molybdopterin adenylyltransferase activity"/>
    <property type="evidence" value="ECO:0007669"/>
    <property type="project" value="UniProtKB-UniRule"/>
</dbReference>
<keyword evidence="15" id="KW-1133">Transmembrane helix</keyword>
<comment type="function">
    <text evidence="13">Catalyzes two steps in the biosynthesis of the molybdenum cofactor. In the first step, molybdopterin is adenylated. Subsequently, molybdate is inserted into adenylated molybdopterin and AMP is released.</text>
</comment>
<evidence type="ECO:0000256" key="1">
    <source>
        <dbReference type="ARBA" id="ARBA00001946"/>
    </source>
</evidence>
<dbReference type="InterPro" id="IPR005110">
    <property type="entry name" value="MoeA_linker/N"/>
</dbReference>
<evidence type="ECO:0000256" key="10">
    <source>
        <dbReference type="ARBA" id="ARBA00022842"/>
    </source>
</evidence>
<comment type="similarity">
    <text evidence="13">Belongs to the MoeA family.</text>
</comment>
<dbReference type="Gene3D" id="3.90.105.10">
    <property type="entry name" value="Molybdopterin biosynthesis moea protein, domain 2"/>
    <property type="match status" value="1"/>
</dbReference>
<dbReference type="InterPro" id="IPR005111">
    <property type="entry name" value="MoeA_C_domain_IV"/>
</dbReference>
<accession>A0A8H7UHU4</accession>
<dbReference type="Gene3D" id="2.170.190.11">
    <property type="entry name" value="Molybdopterin biosynthesis moea protein, domain 3"/>
    <property type="match status" value="1"/>
</dbReference>
<dbReference type="AlphaFoldDB" id="A0A8H7UHU4"/>
<keyword evidence="6 13" id="KW-0808">Transferase</keyword>
<keyword evidence="12" id="KW-0511">Multifunctional enzyme</keyword>
<dbReference type="InterPro" id="IPR036135">
    <property type="entry name" value="MoeA_linker/N_sf"/>
</dbReference>
<dbReference type="CDD" id="cd00887">
    <property type="entry name" value="MoeA"/>
    <property type="match status" value="1"/>
</dbReference>
<evidence type="ECO:0000256" key="15">
    <source>
        <dbReference type="SAM" id="Phobius"/>
    </source>
</evidence>
<evidence type="ECO:0000256" key="13">
    <source>
        <dbReference type="RuleBase" id="RU365090"/>
    </source>
</evidence>
<keyword evidence="10 13" id="KW-0460">Magnesium</keyword>
<dbReference type="GO" id="GO:0061599">
    <property type="term" value="F:molybdopterin molybdotransferase activity"/>
    <property type="evidence" value="ECO:0007669"/>
    <property type="project" value="UniProtKB-UniRule"/>
</dbReference>
<dbReference type="PROSITE" id="PS01078">
    <property type="entry name" value="MOCF_BIOSYNTHESIS_1"/>
    <property type="match status" value="1"/>
</dbReference>
<dbReference type="PANTHER" id="PTHR10192">
    <property type="entry name" value="MOLYBDOPTERIN BIOSYNTHESIS PROTEIN"/>
    <property type="match status" value="1"/>
</dbReference>
<feature type="domain" description="MoaB/Mog" evidence="16">
    <location>
        <begin position="464"/>
        <end position="605"/>
    </location>
</feature>
<dbReference type="InterPro" id="IPR008284">
    <property type="entry name" value="MoCF_biosynth_CS"/>
</dbReference>
<dbReference type="Proteomes" id="UP000654370">
    <property type="component" value="Unassembled WGS sequence"/>
</dbReference>
<feature type="compositionally biased region" description="Basic and acidic residues" evidence="14">
    <location>
        <begin position="211"/>
        <end position="223"/>
    </location>
</feature>
<dbReference type="CDD" id="cd00886">
    <property type="entry name" value="MogA_MoaB"/>
    <property type="match status" value="1"/>
</dbReference>
<evidence type="ECO:0000256" key="12">
    <source>
        <dbReference type="ARBA" id="ARBA00023268"/>
    </source>
</evidence>
<evidence type="ECO:0000256" key="5">
    <source>
        <dbReference type="ARBA" id="ARBA00022505"/>
    </source>
</evidence>
<feature type="domain" description="MoaB/Mog" evidence="16">
    <location>
        <begin position="43"/>
        <end position="187"/>
    </location>
</feature>
<evidence type="ECO:0000313" key="17">
    <source>
        <dbReference type="EMBL" id="KAG2186411.1"/>
    </source>
</evidence>
<dbReference type="SUPFAM" id="SSF63867">
    <property type="entry name" value="MoeA C-terminal domain-like"/>
    <property type="match status" value="1"/>
</dbReference>
<dbReference type="SUPFAM" id="SSF63882">
    <property type="entry name" value="MoeA N-terminal region -like"/>
    <property type="match status" value="1"/>
</dbReference>
<dbReference type="NCBIfam" id="NF045515">
    <property type="entry name" value="Glp_gephyrin"/>
    <property type="match status" value="1"/>
</dbReference>
<feature type="region of interest" description="Disordered" evidence="14">
    <location>
        <begin position="192"/>
        <end position="261"/>
    </location>
</feature>
<comment type="catalytic activity">
    <reaction evidence="13">
        <text>molybdopterin + ATP + H(+) = adenylyl-molybdopterin + diphosphate</text>
        <dbReference type="Rhea" id="RHEA:31331"/>
        <dbReference type="ChEBI" id="CHEBI:15378"/>
        <dbReference type="ChEBI" id="CHEBI:30616"/>
        <dbReference type="ChEBI" id="CHEBI:33019"/>
        <dbReference type="ChEBI" id="CHEBI:58698"/>
        <dbReference type="ChEBI" id="CHEBI:62727"/>
    </reaction>
</comment>
<evidence type="ECO:0000256" key="11">
    <source>
        <dbReference type="ARBA" id="ARBA00023150"/>
    </source>
</evidence>
<dbReference type="Pfam" id="PF00994">
    <property type="entry name" value="MoCF_biosynth"/>
    <property type="match status" value="2"/>
</dbReference>
<dbReference type="GO" id="GO:0005829">
    <property type="term" value="C:cytosol"/>
    <property type="evidence" value="ECO:0007669"/>
    <property type="project" value="TreeGrafter"/>
</dbReference>
<dbReference type="Gene3D" id="3.40.980.10">
    <property type="entry name" value="MoaB/Mog-like domain"/>
    <property type="match status" value="2"/>
</dbReference>
<comment type="similarity">
    <text evidence="3">In the N-terminal section; belongs to the MoaB/Mog family.</text>
</comment>
<keyword evidence="11 13" id="KW-0501">Molybdenum cofactor biosynthesis</keyword>
<proteinExistence type="inferred from homology"/>
<dbReference type="InterPro" id="IPR038987">
    <property type="entry name" value="MoeA-like"/>
</dbReference>
<protein>
    <recommendedName>
        <fullName evidence="16">MoaB/Mog domain-containing protein</fullName>
    </recommendedName>
</protein>
<keyword evidence="7 13" id="KW-0479">Metal-binding</keyword>
<dbReference type="InterPro" id="IPR036688">
    <property type="entry name" value="MoeA_C_domain_IV_sf"/>
</dbReference>
<dbReference type="PANTHER" id="PTHR10192:SF5">
    <property type="entry name" value="GEPHYRIN"/>
    <property type="match status" value="1"/>
</dbReference>
<comment type="caution">
    <text evidence="17">The sequence shown here is derived from an EMBL/GenBank/DDBJ whole genome shotgun (WGS) entry which is preliminary data.</text>
</comment>
<dbReference type="OrthoDB" id="4349954at2759"/>
<evidence type="ECO:0000256" key="14">
    <source>
        <dbReference type="SAM" id="MobiDB-lite"/>
    </source>
</evidence>
<evidence type="ECO:0000256" key="7">
    <source>
        <dbReference type="ARBA" id="ARBA00022723"/>
    </source>
</evidence>
<dbReference type="Pfam" id="PF03454">
    <property type="entry name" value="MoeA_C"/>
    <property type="match status" value="1"/>
</dbReference>
<dbReference type="SMART" id="SM00852">
    <property type="entry name" value="MoCF_biosynth"/>
    <property type="match status" value="2"/>
</dbReference>
<keyword evidence="5 13" id="KW-0500">Molybdenum</keyword>
<dbReference type="Pfam" id="PF03453">
    <property type="entry name" value="MoeA_N"/>
    <property type="match status" value="1"/>
</dbReference>
<dbReference type="FunFam" id="2.170.190.11:FF:000001">
    <property type="entry name" value="Molybdopterin molybdenumtransferase"/>
    <property type="match status" value="1"/>
</dbReference>
<feature type="non-terminal residue" evidence="17">
    <location>
        <position position="1"/>
    </location>
</feature>
<comment type="pathway">
    <text evidence="2 13">Cofactor biosynthesis; molybdopterin biosynthesis.</text>
</comment>
<dbReference type="PROSITE" id="PS01079">
    <property type="entry name" value="MOCF_BIOSYNTHESIS_2"/>
    <property type="match status" value="1"/>
</dbReference>